<keyword evidence="2" id="KW-1185">Reference proteome</keyword>
<evidence type="ECO:0000313" key="1">
    <source>
        <dbReference type="EMBL" id="NXN18444.1"/>
    </source>
</evidence>
<reference evidence="1 2" key="1">
    <citation type="submission" date="2019-09" db="EMBL/GenBank/DDBJ databases">
        <title>Bird 10,000 Genomes (B10K) Project - Family phase.</title>
        <authorList>
            <person name="Zhang G."/>
        </authorList>
    </citation>
    <scope>NUCLEOTIDE SEQUENCE [LARGE SCALE GENOMIC DNA]</scope>
    <source>
        <strain evidence="1">B10K-DU-001-78</strain>
        <tissue evidence="1">Muscle</tissue>
    </source>
</reference>
<gene>
    <name evidence="1" type="primary">Bcl2l15</name>
    <name evidence="1" type="ORF">INDMAC_R11743</name>
</gene>
<organism evidence="1 2">
    <name type="scientific">Indicator maculatus</name>
    <name type="common">spotted honeyguide</name>
    <dbReference type="NCBI Taxonomy" id="545262"/>
    <lineage>
        <taxon>Eukaryota</taxon>
        <taxon>Metazoa</taxon>
        <taxon>Chordata</taxon>
        <taxon>Craniata</taxon>
        <taxon>Vertebrata</taxon>
        <taxon>Euteleostomi</taxon>
        <taxon>Archelosauria</taxon>
        <taxon>Archosauria</taxon>
        <taxon>Dinosauria</taxon>
        <taxon>Saurischia</taxon>
        <taxon>Theropoda</taxon>
        <taxon>Coelurosauria</taxon>
        <taxon>Aves</taxon>
        <taxon>Neognathae</taxon>
        <taxon>Neoaves</taxon>
        <taxon>Telluraves</taxon>
        <taxon>Coraciimorphae</taxon>
        <taxon>Piciformes</taxon>
        <taxon>Indicatoridae</taxon>
        <taxon>Indicator</taxon>
    </lineage>
</organism>
<dbReference type="PANTHER" id="PTHR36466:SF1">
    <property type="entry name" value="BCL-2-LIKE PROTEIN 15"/>
    <property type="match status" value="1"/>
</dbReference>
<feature type="non-terminal residue" evidence="1">
    <location>
        <position position="172"/>
    </location>
</feature>
<dbReference type="AlphaFoldDB" id="A0A7L1GX69"/>
<protein>
    <submittedName>
        <fullName evidence="1">B2L15 protein</fullName>
    </submittedName>
</protein>
<dbReference type="InterPro" id="IPR036834">
    <property type="entry name" value="Bcl-2-like_sf"/>
</dbReference>
<proteinExistence type="predicted"/>
<comment type="caution">
    <text evidence="1">The sequence shown here is derived from an EMBL/GenBank/DDBJ whole genome shotgun (WGS) entry which is preliminary data.</text>
</comment>
<dbReference type="Proteomes" id="UP000557230">
    <property type="component" value="Unassembled WGS sequence"/>
</dbReference>
<dbReference type="InterPro" id="IPR033543">
    <property type="entry name" value="BCL2L15"/>
</dbReference>
<evidence type="ECO:0000313" key="2">
    <source>
        <dbReference type="Proteomes" id="UP000557230"/>
    </source>
</evidence>
<dbReference type="EMBL" id="VXBD01013941">
    <property type="protein sequence ID" value="NXN18444.1"/>
    <property type="molecule type" value="Genomic_DNA"/>
</dbReference>
<dbReference type="PANTHER" id="PTHR36466">
    <property type="entry name" value="BCL-2-LIKE PROTEIN 15"/>
    <property type="match status" value="1"/>
</dbReference>
<name>A0A7L1GX69_9PICI</name>
<feature type="non-terminal residue" evidence="1">
    <location>
        <position position="1"/>
    </location>
</feature>
<sequence>RLMATFEEQTACVVQALFSDLFDEEEIDCRNLEIDSGEPAECTGGPPLPFDTRVVASRLRQMGDQCNLDFERVSSEPLAEVLQGKKLKLPSQFLQVEKFGAAVESLIRRWNDQNPELVYERAFLSVCVKLVKLVGEKVPGMLDPSLLIREINGNSQVRNYIEARGGWVRMVV</sequence>
<dbReference type="SUPFAM" id="SSF56854">
    <property type="entry name" value="Bcl-2 inhibitors of programmed cell death"/>
    <property type="match status" value="1"/>
</dbReference>
<dbReference type="GO" id="GO:0042981">
    <property type="term" value="P:regulation of apoptotic process"/>
    <property type="evidence" value="ECO:0007669"/>
    <property type="project" value="InterPro"/>
</dbReference>
<dbReference type="OrthoDB" id="9950208at2759"/>
<accession>A0A7L1GX69</accession>